<name>A0ABU3EYD1_9ENTE</name>
<proteinExistence type="predicted"/>
<dbReference type="Proteomes" id="UP001252875">
    <property type="component" value="Unassembled WGS sequence"/>
</dbReference>
<comment type="caution">
    <text evidence="1">The sequence shown here is derived from an EMBL/GenBank/DDBJ whole genome shotgun (WGS) entry which is preliminary data.</text>
</comment>
<gene>
    <name evidence="1" type="ORF">P7D85_08835</name>
</gene>
<protein>
    <submittedName>
        <fullName evidence="1">Uncharacterized protein</fullName>
    </submittedName>
</protein>
<organism evidence="1 2">
    <name type="scientific">Enterococcus hulanensis</name>
    <dbReference type="NCBI Taxonomy" id="2559929"/>
    <lineage>
        <taxon>Bacteria</taxon>
        <taxon>Bacillati</taxon>
        <taxon>Bacillota</taxon>
        <taxon>Bacilli</taxon>
        <taxon>Lactobacillales</taxon>
        <taxon>Enterococcaceae</taxon>
        <taxon>Enterococcus</taxon>
    </lineage>
</organism>
<sequence>MIGIDNELEQLYIRAQHDGEAVIKDRWTSGNYGCCSTRAPLVEKYKIEISENNSLFYIWGTLVVTTNQTTKTATVNDEYQASNYDKKVIDWFIQKSKKA</sequence>
<evidence type="ECO:0000313" key="2">
    <source>
        <dbReference type="Proteomes" id="UP001252875"/>
    </source>
</evidence>
<dbReference type="EMBL" id="JARPYI010000004">
    <property type="protein sequence ID" value="MDT2599878.1"/>
    <property type="molecule type" value="Genomic_DNA"/>
</dbReference>
<reference evidence="1 2" key="1">
    <citation type="submission" date="2023-03" db="EMBL/GenBank/DDBJ databases">
        <authorList>
            <person name="Shen W."/>
            <person name="Cai J."/>
        </authorList>
    </citation>
    <scope>NUCLEOTIDE SEQUENCE [LARGE SCALE GENOMIC DNA]</scope>
    <source>
        <strain evidence="1 2">D6-4</strain>
    </source>
</reference>
<evidence type="ECO:0000313" key="1">
    <source>
        <dbReference type="EMBL" id="MDT2599878.1"/>
    </source>
</evidence>
<accession>A0ABU3EYD1</accession>
<dbReference type="RefSeq" id="WP_311822812.1">
    <property type="nucleotide sequence ID" value="NZ_JARPYF010000007.1"/>
</dbReference>
<keyword evidence="2" id="KW-1185">Reference proteome</keyword>